<sequence length="339" mass="36629">MTPAATEDRTRELLALEDHIRRAPSAHNTQPWTLRPGSGGGAVVGWDPARELPAGDPTRRDLYLSLGAFVETALVVAADAGIPLRAEVRVDAGRHIAARLLPADRPYETPYTTRTVEARTTHRGAYAPGRLSTRTLDRLADGLTHTGLMELAARELRRHTTRADTWLWRTPAVVRELTRWLRLGRRPAPDGLTAAALGLTRPQALGLRTALAAYGPLRRLGLPALLARGQGDIPDHDGSVLVLTGRPGTPEDMIDAGRDLVRMWYALTDLGLAVHPLSQLIDCPHTAAALTRRVGARPLAVLRAGRPAGPVHRSARIPVDRPALRPVRHPSPATAPTAP</sequence>
<dbReference type="Proteomes" id="UP000466345">
    <property type="component" value="Unassembled WGS sequence"/>
</dbReference>
<evidence type="ECO:0000256" key="1">
    <source>
        <dbReference type="SAM" id="MobiDB-lite"/>
    </source>
</evidence>
<protein>
    <recommendedName>
        <fullName evidence="4">Nitroreductase</fullName>
    </recommendedName>
</protein>
<dbReference type="OrthoDB" id="8156917at2"/>
<dbReference type="SUPFAM" id="SSF55469">
    <property type="entry name" value="FMN-dependent nitroreductase-like"/>
    <property type="match status" value="1"/>
</dbReference>
<dbReference type="Gene3D" id="3.40.109.10">
    <property type="entry name" value="NADH Oxidase"/>
    <property type="match status" value="1"/>
</dbReference>
<reference evidence="2 3" key="1">
    <citation type="submission" date="2019-10" db="EMBL/GenBank/DDBJ databases">
        <title>Streptomyces smaragdinus sp. nov. and Streptomyces fabii sp. nov., isolated from the gut of fungus growing-termite Macrotermes natalensis.</title>
        <authorList>
            <person name="Schwitalla J."/>
            <person name="Benndorf R."/>
            <person name="Martin K."/>
            <person name="De Beer W."/>
            <person name="Kaster A.-K."/>
            <person name="Vollmers J."/>
            <person name="Poulsen M."/>
            <person name="Beemelmanns C."/>
        </authorList>
    </citation>
    <scope>NUCLEOTIDE SEQUENCE [LARGE SCALE GENOMIC DNA]</scope>
    <source>
        <strain evidence="2 3">RB5</strain>
    </source>
</reference>
<name>A0A7K0CGN7_9ACTN</name>
<evidence type="ECO:0000313" key="2">
    <source>
        <dbReference type="EMBL" id="MQY12641.1"/>
    </source>
</evidence>
<dbReference type="GO" id="GO:0016491">
    <property type="term" value="F:oxidoreductase activity"/>
    <property type="evidence" value="ECO:0007669"/>
    <property type="project" value="InterPro"/>
</dbReference>
<proteinExistence type="predicted"/>
<accession>A0A7K0CGN7</accession>
<keyword evidence="3" id="KW-1185">Reference proteome</keyword>
<comment type="caution">
    <text evidence="2">The sequence shown here is derived from an EMBL/GenBank/DDBJ whole genome shotgun (WGS) entry which is preliminary data.</text>
</comment>
<evidence type="ECO:0008006" key="4">
    <source>
        <dbReference type="Google" id="ProtNLM"/>
    </source>
</evidence>
<dbReference type="AlphaFoldDB" id="A0A7K0CGN7"/>
<gene>
    <name evidence="2" type="ORF">SRB5_27770</name>
</gene>
<dbReference type="InterPro" id="IPR000415">
    <property type="entry name" value="Nitroreductase-like"/>
</dbReference>
<evidence type="ECO:0000313" key="3">
    <source>
        <dbReference type="Proteomes" id="UP000466345"/>
    </source>
</evidence>
<organism evidence="2 3">
    <name type="scientific">Streptomyces smaragdinus</name>
    <dbReference type="NCBI Taxonomy" id="2585196"/>
    <lineage>
        <taxon>Bacteria</taxon>
        <taxon>Bacillati</taxon>
        <taxon>Actinomycetota</taxon>
        <taxon>Actinomycetes</taxon>
        <taxon>Kitasatosporales</taxon>
        <taxon>Streptomycetaceae</taxon>
        <taxon>Streptomyces</taxon>
    </lineage>
</organism>
<feature type="region of interest" description="Disordered" evidence="1">
    <location>
        <begin position="310"/>
        <end position="339"/>
    </location>
</feature>
<dbReference type="EMBL" id="WEGJ01000008">
    <property type="protein sequence ID" value="MQY12641.1"/>
    <property type="molecule type" value="Genomic_DNA"/>
</dbReference>
<dbReference type="RefSeq" id="WP_153452273.1">
    <property type="nucleotide sequence ID" value="NZ_WEGJ01000008.1"/>
</dbReference>